<accession>A0A8H3J4T1</accession>
<dbReference type="Proteomes" id="UP000664203">
    <property type="component" value="Unassembled WGS sequence"/>
</dbReference>
<sequence length="286" mass="31583">MSIPEPLNPNIPNARRLARRFTPHTQFHHPHLDPNLPKEDLPLVPAALFSGRKLNWELPRPANTNLHIKLKLTNDPDELLKKFHDKIPQIDESIGLWSGLKGASPATTGEAQLQVRTRVAEDRGWTSTEKGEGTIFNLVSNLDTPGRADVIFLTDATDESWENAEDSSAPSNLRTVEWLGFDDSCIHLGDAEPNMAALATEQGFDFDGHSMRRNSIPSNLRVTEWLDDEHSFDLPTEACNPEPGSDAGKGSGEAGPYETFWINHDPYGARLALNTDDSATSSSTSR</sequence>
<evidence type="ECO:0000313" key="3">
    <source>
        <dbReference type="Proteomes" id="UP000664203"/>
    </source>
</evidence>
<organism evidence="2 3">
    <name type="scientific">Alectoria fallacina</name>
    <dbReference type="NCBI Taxonomy" id="1903189"/>
    <lineage>
        <taxon>Eukaryota</taxon>
        <taxon>Fungi</taxon>
        <taxon>Dikarya</taxon>
        <taxon>Ascomycota</taxon>
        <taxon>Pezizomycotina</taxon>
        <taxon>Lecanoromycetes</taxon>
        <taxon>OSLEUM clade</taxon>
        <taxon>Lecanoromycetidae</taxon>
        <taxon>Lecanorales</taxon>
        <taxon>Lecanorineae</taxon>
        <taxon>Parmeliaceae</taxon>
        <taxon>Alectoria</taxon>
    </lineage>
</organism>
<name>A0A8H3J4T1_9LECA</name>
<keyword evidence="3" id="KW-1185">Reference proteome</keyword>
<evidence type="ECO:0000256" key="1">
    <source>
        <dbReference type="SAM" id="MobiDB-lite"/>
    </source>
</evidence>
<dbReference type="OrthoDB" id="5296220at2759"/>
<reference evidence="2" key="1">
    <citation type="submission" date="2021-03" db="EMBL/GenBank/DDBJ databases">
        <authorList>
            <person name="Tagirdzhanova G."/>
        </authorList>
    </citation>
    <scope>NUCLEOTIDE SEQUENCE</scope>
</reference>
<dbReference type="AlphaFoldDB" id="A0A8H3J4T1"/>
<feature type="region of interest" description="Disordered" evidence="1">
    <location>
        <begin position="232"/>
        <end position="259"/>
    </location>
</feature>
<proteinExistence type="predicted"/>
<dbReference type="EMBL" id="CAJPDR010000611">
    <property type="protein sequence ID" value="CAF9940589.1"/>
    <property type="molecule type" value="Genomic_DNA"/>
</dbReference>
<protein>
    <submittedName>
        <fullName evidence="2">Uncharacterized protein</fullName>
    </submittedName>
</protein>
<evidence type="ECO:0000313" key="2">
    <source>
        <dbReference type="EMBL" id="CAF9940589.1"/>
    </source>
</evidence>
<gene>
    <name evidence="2" type="ORF">ALECFALPRED_008764</name>
</gene>
<comment type="caution">
    <text evidence="2">The sequence shown here is derived from an EMBL/GenBank/DDBJ whole genome shotgun (WGS) entry which is preliminary data.</text>
</comment>